<dbReference type="InterPro" id="IPR050491">
    <property type="entry name" value="AmpC-like"/>
</dbReference>
<evidence type="ECO:0000256" key="4">
    <source>
        <dbReference type="ARBA" id="ARBA00023251"/>
    </source>
</evidence>
<evidence type="ECO:0000259" key="6">
    <source>
        <dbReference type="Pfam" id="PF00144"/>
    </source>
</evidence>
<evidence type="ECO:0000256" key="1">
    <source>
        <dbReference type="ARBA" id="ARBA00001526"/>
    </source>
</evidence>
<dbReference type="Proteomes" id="UP000199532">
    <property type="component" value="Unassembled WGS sequence"/>
</dbReference>
<comment type="catalytic activity">
    <reaction evidence="1 5">
        <text>a beta-lactam + H2O = a substituted beta-amino acid</text>
        <dbReference type="Rhea" id="RHEA:20401"/>
        <dbReference type="ChEBI" id="CHEBI:15377"/>
        <dbReference type="ChEBI" id="CHEBI:35627"/>
        <dbReference type="ChEBI" id="CHEBI:140347"/>
        <dbReference type="EC" id="3.5.2.6"/>
    </reaction>
</comment>
<dbReference type="EMBL" id="FNXY01000004">
    <property type="protein sequence ID" value="SEI92356.1"/>
    <property type="molecule type" value="Genomic_DNA"/>
</dbReference>
<feature type="domain" description="Beta-lactamase-related" evidence="6">
    <location>
        <begin position="44"/>
        <end position="340"/>
    </location>
</feature>
<dbReference type="OrthoDB" id="9793489at2"/>
<dbReference type="AlphaFoldDB" id="A0A1H6UKZ7"/>
<dbReference type="GO" id="GO:0046677">
    <property type="term" value="P:response to antibiotic"/>
    <property type="evidence" value="ECO:0007669"/>
    <property type="project" value="UniProtKB-UniRule"/>
</dbReference>
<evidence type="ECO:0000313" key="7">
    <source>
        <dbReference type="EMBL" id="SEI92356.1"/>
    </source>
</evidence>
<dbReference type="InterPro" id="IPR001466">
    <property type="entry name" value="Beta-lactam-related"/>
</dbReference>
<dbReference type="GO" id="GO:0017001">
    <property type="term" value="P:antibiotic catabolic process"/>
    <property type="evidence" value="ECO:0007669"/>
    <property type="project" value="InterPro"/>
</dbReference>
<keyword evidence="4 5" id="KW-0046">Antibiotic resistance</keyword>
<accession>A0A1H6UKZ7</accession>
<sequence>MKNLLLIGLVVCLTNACLQDNPSDETLKNVIKHQVRNRIDNKFSVGTIVVFLVNGREEYFVYGYSDTTRRSAITKKSVFEIGSISKTFTTLLLADLINKGELKLNDPIQDYFPDSVKIPEFYNQKITFKDLATHTSGLPRMPDNFCPKDSTNPYADYSANDLYSFLQSHKLTREKGKYEYSNLGMALLAQTIATVSGNRYEDMLQTIICNPLKMSATTTILKKSPWLTSPHAGTTRMPHWEFDVFAGAGAIHSNGEDMLKFVKAQMGPTRNPLNKSMELTQQPVQPIWGTMKIGLGWHIISENGDEIITHSGATAGYRSFVGFSKKTKKAIIIFNNSGLSQDDLGLYFFNPSRRTNPVKMPVRVSKETLKENVGSFSIVNNPNFMPPGSKFHVKLDGDQLSICLTGQKWVPIIPESETKFFSRNVEASVEFLKNEDGIVEKLTVHQDGQEISAKKSY</sequence>
<dbReference type="STRING" id="408657.SAMN04487995_2569"/>
<dbReference type="InterPro" id="IPR012338">
    <property type="entry name" value="Beta-lactam/transpept-like"/>
</dbReference>
<gene>
    <name evidence="7" type="ORF">SAMN04487995_2569</name>
</gene>
<dbReference type="GO" id="GO:0008800">
    <property type="term" value="F:beta-lactamase activity"/>
    <property type="evidence" value="ECO:0007669"/>
    <property type="project" value="UniProtKB-UniRule"/>
</dbReference>
<dbReference type="InterPro" id="IPR001586">
    <property type="entry name" value="Beta-lactam_class-C_AS"/>
</dbReference>
<dbReference type="PROSITE" id="PS00336">
    <property type="entry name" value="BETA_LACTAMASE_C"/>
    <property type="match status" value="1"/>
</dbReference>
<evidence type="ECO:0000313" key="8">
    <source>
        <dbReference type="Proteomes" id="UP000199532"/>
    </source>
</evidence>
<reference evidence="7 8" key="1">
    <citation type="submission" date="2016-10" db="EMBL/GenBank/DDBJ databases">
        <authorList>
            <person name="de Groot N.N."/>
        </authorList>
    </citation>
    <scope>NUCLEOTIDE SEQUENCE [LARGE SCALE GENOMIC DNA]</scope>
    <source>
        <strain evidence="7 8">DSM 19938</strain>
    </source>
</reference>
<evidence type="ECO:0000256" key="2">
    <source>
        <dbReference type="ARBA" id="ARBA00007840"/>
    </source>
</evidence>
<organism evidence="7 8">
    <name type="scientific">Dyadobacter koreensis</name>
    <dbReference type="NCBI Taxonomy" id="408657"/>
    <lineage>
        <taxon>Bacteria</taxon>
        <taxon>Pseudomonadati</taxon>
        <taxon>Bacteroidota</taxon>
        <taxon>Cytophagia</taxon>
        <taxon>Cytophagales</taxon>
        <taxon>Spirosomataceae</taxon>
        <taxon>Dyadobacter</taxon>
    </lineage>
</organism>
<name>A0A1H6UKZ7_9BACT</name>
<protein>
    <recommendedName>
        <fullName evidence="5">Beta-lactamase</fullName>
        <ecNumber evidence="5">3.5.2.6</ecNumber>
    </recommendedName>
</protein>
<evidence type="ECO:0000256" key="5">
    <source>
        <dbReference type="RuleBase" id="RU361140"/>
    </source>
</evidence>
<dbReference type="RefSeq" id="WP_090335576.1">
    <property type="nucleotide sequence ID" value="NZ_FNXY01000004.1"/>
</dbReference>
<keyword evidence="3 5" id="KW-0378">Hydrolase</keyword>
<dbReference type="GO" id="GO:0030288">
    <property type="term" value="C:outer membrane-bounded periplasmic space"/>
    <property type="evidence" value="ECO:0007669"/>
    <property type="project" value="InterPro"/>
</dbReference>
<dbReference type="PANTHER" id="PTHR46825:SF8">
    <property type="entry name" value="BETA-LACTAMASE-RELATED"/>
    <property type="match status" value="1"/>
</dbReference>
<dbReference type="SUPFAM" id="SSF56601">
    <property type="entry name" value="beta-lactamase/transpeptidase-like"/>
    <property type="match status" value="1"/>
</dbReference>
<proteinExistence type="inferred from homology"/>
<evidence type="ECO:0000256" key="3">
    <source>
        <dbReference type="ARBA" id="ARBA00022801"/>
    </source>
</evidence>
<dbReference type="Gene3D" id="3.40.710.10">
    <property type="entry name" value="DD-peptidase/beta-lactamase superfamily"/>
    <property type="match status" value="1"/>
</dbReference>
<dbReference type="EC" id="3.5.2.6" evidence="5"/>
<dbReference type="Pfam" id="PF00144">
    <property type="entry name" value="Beta-lactamase"/>
    <property type="match status" value="1"/>
</dbReference>
<dbReference type="PANTHER" id="PTHR46825">
    <property type="entry name" value="D-ALANYL-D-ALANINE-CARBOXYPEPTIDASE/ENDOPEPTIDASE AMPH"/>
    <property type="match status" value="1"/>
</dbReference>
<comment type="similarity">
    <text evidence="2 5">Belongs to the class-C beta-lactamase family.</text>
</comment>
<keyword evidence="8" id="KW-1185">Reference proteome</keyword>